<proteinExistence type="predicted"/>
<protein>
    <recommendedName>
        <fullName evidence="3">DUF3122 domain-containing protein</fullName>
    </recommendedName>
</protein>
<name>A0A563VNP4_9CYAN</name>
<dbReference type="AlphaFoldDB" id="A0A563VNP4"/>
<keyword evidence="2" id="KW-1185">Reference proteome</keyword>
<dbReference type="EMBL" id="CAACVJ010000092">
    <property type="protein sequence ID" value="VEP13064.1"/>
    <property type="molecule type" value="Genomic_DNA"/>
</dbReference>
<evidence type="ECO:0008006" key="3">
    <source>
        <dbReference type="Google" id="ProtNLM"/>
    </source>
</evidence>
<evidence type="ECO:0000313" key="1">
    <source>
        <dbReference type="EMBL" id="VEP13064.1"/>
    </source>
</evidence>
<dbReference type="InterPro" id="IPR021469">
    <property type="entry name" value="DUF3122"/>
</dbReference>
<sequence>MISSSRRVVSGLLIAIAIFFLNFSYPESARATIQQQPEAPGQILYSSRHKLQDNQGNTWQVILFKRVENNQTQDIDLRLVAFPGQFEFIHPGNLTIVVNDRESFSASDRFVEQSPSPNVGEFEVQEIISNLPWNRSVNLVLPLTAEKPVEILLPAQVILEWQEI</sequence>
<reference evidence="1 2" key="1">
    <citation type="submission" date="2019-01" db="EMBL/GenBank/DDBJ databases">
        <authorList>
            <person name="Brito A."/>
        </authorList>
    </citation>
    <scope>NUCLEOTIDE SEQUENCE [LARGE SCALE GENOMIC DNA]</scope>
    <source>
        <strain evidence="1">1</strain>
    </source>
</reference>
<evidence type="ECO:0000313" key="2">
    <source>
        <dbReference type="Proteomes" id="UP000320055"/>
    </source>
</evidence>
<organism evidence="1 2">
    <name type="scientific">Hyella patelloides LEGE 07179</name>
    <dbReference type="NCBI Taxonomy" id="945734"/>
    <lineage>
        <taxon>Bacteria</taxon>
        <taxon>Bacillati</taxon>
        <taxon>Cyanobacteriota</taxon>
        <taxon>Cyanophyceae</taxon>
        <taxon>Pleurocapsales</taxon>
        <taxon>Hyellaceae</taxon>
        <taxon>Hyella</taxon>
    </lineage>
</organism>
<dbReference type="Pfam" id="PF11320">
    <property type="entry name" value="DUF3122"/>
    <property type="match status" value="1"/>
</dbReference>
<dbReference type="RefSeq" id="WP_144871255.1">
    <property type="nucleotide sequence ID" value="NZ_LR213931.1"/>
</dbReference>
<accession>A0A563VNP4</accession>
<dbReference type="Proteomes" id="UP000320055">
    <property type="component" value="Unassembled WGS sequence"/>
</dbReference>
<dbReference type="OrthoDB" id="463245at2"/>
<gene>
    <name evidence="1" type="ORF">H1P_1810003</name>
</gene>